<proteinExistence type="predicted"/>
<dbReference type="InterPro" id="IPR011234">
    <property type="entry name" value="Fumarylacetoacetase-like_C"/>
</dbReference>
<dbReference type="EMBL" id="JAGINU010000001">
    <property type="protein sequence ID" value="MBP2371222.1"/>
    <property type="molecule type" value="Genomic_DNA"/>
</dbReference>
<evidence type="ECO:0000313" key="4">
    <source>
        <dbReference type="Proteomes" id="UP001519295"/>
    </source>
</evidence>
<dbReference type="InterPro" id="IPR050772">
    <property type="entry name" value="Hydratase-Decarb/MhpD_sf"/>
</dbReference>
<dbReference type="PANTHER" id="PTHR30143">
    <property type="entry name" value="ACID HYDRATASE"/>
    <property type="match status" value="1"/>
</dbReference>
<evidence type="ECO:0000313" key="3">
    <source>
        <dbReference type="EMBL" id="MBP2371222.1"/>
    </source>
</evidence>
<feature type="domain" description="Fumarylacetoacetase-like C-terminal" evidence="2">
    <location>
        <begin position="101"/>
        <end position="264"/>
    </location>
</feature>
<accession>A0ABS4W4S8</accession>
<name>A0ABS4W4S8_9PSEU</name>
<dbReference type="Gene3D" id="3.90.850.10">
    <property type="entry name" value="Fumarylacetoacetase-like, C-terminal domain"/>
    <property type="match status" value="1"/>
</dbReference>
<evidence type="ECO:0000256" key="1">
    <source>
        <dbReference type="ARBA" id="ARBA00023239"/>
    </source>
</evidence>
<dbReference type="Proteomes" id="UP001519295">
    <property type="component" value="Unassembled WGS sequence"/>
</dbReference>
<comment type="caution">
    <text evidence="3">The sequence shown here is derived from an EMBL/GenBank/DDBJ whole genome shotgun (WGS) entry which is preliminary data.</text>
</comment>
<reference evidence="3 4" key="1">
    <citation type="submission" date="2021-03" db="EMBL/GenBank/DDBJ databases">
        <title>Sequencing the genomes of 1000 actinobacteria strains.</title>
        <authorList>
            <person name="Klenk H.-P."/>
        </authorList>
    </citation>
    <scope>NUCLEOTIDE SEQUENCE [LARGE SCALE GENOMIC DNA]</scope>
    <source>
        <strain evidence="3 4">DSM 45256</strain>
    </source>
</reference>
<protein>
    <submittedName>
        <fullName evidence="3">2-keto-4-pentenoate hydratase</fullName>
    </submittedName>
</protein>
<keyword evidence="4" id="KW-1185">Reference proteome</keyword>
<dbReference type="InterPro" id="IPR036663">
    <property type="entry name" value="Fumarylacetoacetase_C_sf"/>
</dbReference>
<dbReference type="RefSeq" id="WP_245351072.1">
    <property type="nucleotide sequence ID" value="NZ_JAGINU010000001.1"/>
</dbReference>
<dbReference type="Pfam" id="PF01557">
    <property type="entry name" value="FAA_hydrolase"/>
    <property type="match status" value="1"/>
</dbReference>
<gene>
    <name evidence="3" type="ORF">JOF36_006918</name>
</gene>
<keyword evidence="1" id="KW-0456">Lyase</keyword>
<dbReference type="SUPFAM" id="SSF56529">
    <property type="entry name" value="FAH"/>
    <property type="match status" value="1"/>
</dbReference>
<sequence length="271" mass="27827">MTAHSQTDLDAVDLVRADGTAGALWQAWTTGERLTALPELLRPRTLAEGFAAQQRLSERAGPSYGWKLAATARAGQAHIDVDAPLPGILFERFRHVPGDVVPSGDLHMAVAEAEFAFVLGPAVDAGASRDELRAAVVAVHCAVELPESRFDDFVAVGAPSLLADAACGGRFVLGPEIEDGPDLDLAATPTELQVDGAAATGSGASVLGDPWTALAWLADTLPQYGARLEAGALVTTGTTTVPVAIRPGATIRASFGEGGALGSVEFTLAPA</sequence>
<evidence type="ECO:0000259" key="2">
    <source>
        <dbReference type="Pfam" id="PF01557"/>
    </source>
</evidence>
<organism evidence="3 4">
    <name type="scientific">Pseudonocardia parietis</name>
    <dbReference type="NCBI Taxonomy" id="570936"/>
    <lineage>
        <taxon>Bacteria</taxon>
        <taxon>Bacillati</taxon>
        <taxon>Actinomycetota</taxon>
        <taxon>Actinomycetes</taxon>
        <taxon>Pseudonocardiales</taxon>
        <taxon>Pseudonocardiaceae</taxon>
        <taxon>Pseudonocardia</taxon>
    </lineage>
</organism>
<dbReference type="PANTHER" id="PTHR30143:SF0">
    <property type="entry name" value="2-KETO-4-PENTENOATE HYDRATASE"/>
    <property type="match status" value="1"/>
</dbReference>